<keyword evidence="4" id="KW-1185">Reference proteome</keyword>
<feature type="region of interest" description="Disordered" evidence="2">
    <location>
        <begin position="121"/>
        <end position="143"/>
    </location>
</feature>
<dbReference type="OrthoDB" id="9812586at2"/>
<feature type="compositionally biased region" description="Polar residues" evidence="2">
    <location>
        <begin position="123"/>
        <end position="143"/>
    </location>
</feature>
<dbReference type="GO" id="GO:0051087">
    <property type="term" value="F:protein-folding chaperone binding"/>
    <property type="evidence" value="ECO:0007669"/>
    <property type="project" value="InterPro"/>
</dbReference>
<dbReference type="RefSeq" id="WP_099263200.1">
    <property type="nucleotide sequence ID" value="NZ_NIZW01000023.1"/>
</dbReference>
<accession>A0A2G1W0Z7</accession>
<gene>
    <name evidence="3" type="primary">grpE</name>
    <name evidence="3" type="ORF">CEE69_24100</name>
</gene>
<dbReference type="Gene3D" id="2.30.22.10">
    <property type="entry name" value="Head domain of nucleotide exchange factor GrpE"/>
    <property type="match status" value="1"/>
</dbReference>
<protein>
    <submittedName>
        <fullName evidence="3">Nucleotide exchange factor GrpE</fullName>
    </submittedName>
</protein>
<proteinExistence type="predicted"/>
<reference evidence="3 4" key="1">
    <citation type="submission" date="2017-06" db="EMBL/GenBank/DDBJ databases">
        <title>Description of Rhodopirellula bahusiensis sp. nov.</title>
        <authorList>
            <person name="Kizina J."/>
            <person name="Harder J."/>
        </authorList>
    </citation>
    <scope>NUCLEOTIDE SEQUENCE [LARGE SCALE GENOMIC DNA]</scope>
    <source>
        <strain evidence="3 4">SWK21</strain>
    </source>
</reference>
<organism evidence="3 4">
    <name type="scientific">Rhodopirellula bahusiensis</name>
    <dbReference type="NCBI Taxonomy" id="2014065"/>
    <lineage>
        <taxon>Bacteria</taxon>
        <taxon>Pseudomonadati</taxon>
        <taxon>Planctomycetota</taxon>
        <taxon>Planctomycetia</taxon>
        <taxon>Pirellulales</taxon>
        <taxon>Pirellulaceae</taxon>
        <taxon>Rhodopirellula</taxon>
    </lineage>
</organism>
<dbReference type="SUPFAM" id="SSF51064">
    <property type="entry name" value="Head domain of nucleotide exchange factor GrpE"/>
    <property type="match status" value="1"/>
</dbReference>
<dbReference type="Proteomes" id="UP000225740">
    <property type="component" value="Unassembled WGS sequence"/>
</dbReference>
<dbReference type="GO" id="GO:0042803">
    <property type="term" value="F:protein homodimerization activity"/>
    <property type="evidence" value="ECO:0007669"/>
    <property type="project" value="InterPro"/>
</dbReference>
<evidence type="ECO:0000313" key="3">
    <source>
        <dbReference type="EMBL" id="PHQ32697.1"/>
    </source>
</evidence>
<dbReference type="InterPro" id="IPR009012">
    <property type="entry name" value="GrpE_head"/>
</dbReference>
<dbReference type="GO" id="GO:0000774">
    <property type="term" value="F:adenyl-nucleotide exchange factor activity"/>
    <property type="evidence" value="ECO:0007669"/>
    <property type="project" value="InterPro"/>
</dbReference>
<keyword evidence="1" id="KW-0143">Chaperone</keyword>
<dbReference type="GO" id="GO:0006457">
    <property type="term" value="P:protein folding"/>
    <property type="evidence" value="ECO:0007669"/>
    <property type="project" value="InterPro"/>
</dbReference>
<comment type="caution">
    <text evidence="3">The sequence shown here is derived from an EMBL/GenBank/DDBJ whole genome shotgun (WGS) entry which is preliminary data.</text>
</comment>
<sequence length="294" mass="32173">MNIPEEDDWPQTRAAIKDRLLEWIDTAGETDHGRQQLARMLAELDHQENSDEPAPPHAALPNAPAAASLHGLGQITRDLTALRHELKLNTKQNRSLSDTLASDAERIVAASDALLEQLRENSTRTTAGQSPTGQQVSPADASMSETTRSAITAIVEVDEALSRLTQAFEAAVRDCPEPPTTAATGWFGRRKLEQHEQLWQTAWQSRNQSLNGLAEGLRLTTQRMSQQLASLNIQRVGAAGDAFDPQTMQVLEVQPSSEHPVGTVLRVLRTGYQQATWLIRPAQVVTAQAVTTNS</sequence>
<dbReference type="InterPro" id="IPR000740">
    <property type="entry name" value="GrpE"/>
</dbReference>
<dbReference type="Pfam" id="PF01025">
    <property type="entry name" value="GrpE"/>
    <property type="match status" value="1"/>
</dbReference>
<dbReference type="AlphaFoldDB" id="A0A2G1W0Z7"/>
<evidence type="ECO:0000256" key="2">
    <source>
        <dbReference type="SAM" id="MobiDB-lite"/>
    </source>
</evidence>
<dbReference type="EMBL" id="NIZW01000023">
    <property type="protein sequence ID" value="PHQ32697.1"/>
    <property type="molecule type" value="Genomic_DNA"/>
</dbReference>
<name>A0A2G1W0Z7_9BACT</name>
<dbReference type="GeneID" id="90611027"/>
<evidence type="ECO:0000256" key="1">
    <source>
        <dbReference type="ARBA" id="ARBA00023186"/>
    </source>
</evidence>
<evidence type="ECO:0000313" key="4">
    <source>
        <dbReference type="Proteomes" id="UP000225740"/>
    </source>
</evidence>